<organism evidence="3 4">
    <name type="scientific">Pontibacillus yanchengensis</name>
    <dbReference type="NCBI Taxonomy" id="462910"/>
    <lineage>
        <taxon>Bacteria</taxon>
        <taxon>Bacillati</taxon>
        <taxon>Bacillota</taxon>
        <taxon>Bacilli</taxon>
        <taxon>Bacillales</taxon>
        <taxon>Bacillaceae</taxon>
        <taxon>Pontibacillus</taxon>
    </lineage>
</organism>
<reference evidence="3 4" key="1">
    <citation type="submission" date="2019-11" db="EMBL/GenBank/DDBJ databases">
        <title>Genome sequences of 17 halophilic strains isolated from different environments.</title>
        <authorList>
            <person name="Furrow R.E."/>
        </authorList>
    </citation>
    <scope>NUCLEOTIDE SEQUENCE [LARGE SCALE GENOMIC DNA]</scope>
    <source>
        <strain evidence="3 4">22514_16_FS</strain>
    </source>
</reference>
<dbReference type="PANTHER" id="PTHR33376">
    <property type="match status" value="1"/>
</dbReference>
<dbReference type="CDD" id="cd13676">
    <property type="entry name" value="PBP2_TRAP_DctP2_like"/>
    <property type="match status" value="1"/>
</dbReference>
<proteinExistence type="predicted"/>
<dbReference type="Pfam" id="PF03480">
    <property type="entry name" value="DctP"/>
    <property type="match status" value="1"/>
</dbReference>
<protein>
    <submittedName>
        <fullName evidence="3">DctP family TRAP transporter solute-binding subunit</fullName>
    </submittedName>
</protein>
<accession>A0A6I5A3S8</accession>
<dbReference type="AlphaFoldDB" id="A0A6I5A3S8"/>
<evidence type="ECO:0000313" key="4">
    <source>
        <dbReference type="Proteomes" id="UP000468638"/>
    </source>
</evidence>
<dbReference type="EMBL" id="WMEQ01000006">
    <property type="protein sequence ID" value="MYL33869.1"/>
    <property type="molecule type" value="Genomic_DNA"/>
</dbReference>
<dbReference type="InterPro" id="IPR038404">
    <property type="entry name" value="TRAP_DctP_sf"/>
</dbReference>
<name>A0A6I5A3S8_9BACI</name>
<dbReference type="Proteomes" id="UP000468638">
    <property type="component" value="Unassembled WGS sequence"/>
</dbReference>
<dbReference type="GO" id="GO:0055085">
    <property type="term" value="P:transmembrane transport"/>
    <property type="evidence" value="ECO:0007669"/>
    <property type="project" value="InterPro"/>
</dbReference>
<dbReference type="NCBIfam" id="TIGR00787">
    <property type="entry name" value="dctP"/>
    <property type="match status" value="1"/>
</dbReference>
<dbReference type="InterPro" id="IPR004682">
    <property type="entry name" value="TRAP_DctP"/>
</dbReference>
<evidence type="ECO:0000313" key="3">
    <source>
        <dbReference type="EMBL" id="MYL33869.1"/>
    </source>
</evidence>
<evidence type="ECO:0000256" key="2">
    <source>
        <dbReference type="SAM" id="SignalP"/>
    </source>
</evidence>
<dbReference type="RefSeq" id="WP_160848713.1">
    <property type="nucleotide sequence ID" value="NZ_WMEQ01000006.1"/>
</dbReference>
<dbReference type="PIRSF" id="PIRSF006470">
    <property type="entry name" value="DctB"/>
    <property type="match status" value="1"/>
</dbReference>
<feature type="chain" id="PRO_5039577449" evidence="2">
    <location>
        <begin position="19"/>
        <end position="333"/>
    </location>
</feature>
<comment type="caution">
    <text evidence="3">The sequence shown here is derived from an EMBL/GenBank/DDBJ whole genome shotgun (WGS) entry which is preliminary data.</text>
</comment>
<sequence>MKSALVKMLVACSVLVLAACSGGSDEANGDSGTTIKLAHSASESHQYHIASKKFKELVDKKTDGSVQIEIHPNATMGSESEAIEQVIGGTLDMTTVSADSSFANTVEEMNVFGIPYLFENKDHVYSVLDGEIGQDLLETANEKGMKALGYWEVGFRHVSNSKQEIKKPADMEGLKIRVQPSPVWEAHMKALGANPTPVDFNELYSALDQGVVDGQENPLPTINSMKFYEVQDYVSLTSHTYSPAITIMSEETWDKLNEDQQKAVQEAVQETKTYVRKTLDEKEQEIKDKLKEEGVTITEPDREAFKEATKNVKDAVSDKVPSELIQRIKDAAE</sequence>
<keyword evidence="1 2" id="KW-0732">Signal</keyword>
<gene>
    <name evidence="3" type="ORF">GLW05_09685</name>
</gene>
<dbReference type="PROSITE" id="PS51257">
    <property type="entry name" value="PROKAR_LIPOPROTEIN"/>
    <property type="match status" value="1"/>
</dbReference>
<dbReference type="GO" id="GO:0030246">
    <property type="term" value="F:carbohydrate binding"/>
    <property type="evidence" value="ECO:0007669"/>
    <property type="project" value="TreeGrafter"/>
</dbReference>
<dbReference type="Gene3D" id="3.40.190.170">
    <property type="entry name" value="Bacterial extracellular solute-binding protein, family 7"/>
    <property type="match status" value="1"/>
</dbReference>
<evidence type="ECO:0000256" key="1">
    <source>
        <dbReference type="ARBA" id="ARBA00022729"/>
    </source>
</evidence>
<dbReference type="OrthoDB" id="9776801at2"/>
<dbReference type="GO" id="GO:0030288">
    <property type="term" value="C:outer membrane-bounded periplasmic space"/>
    <property type="evidence" value="ECO:0007669"/>
    <property type="project" value="InterPro"/>
</dbReference>
<dbReference type="NCBIfam" id="NF037995">
    <property type="entry name" value="TRAP_S1"/>
    <property type="match status" value="1"/>
</dbReference>
<dbReference type="InterPro" id="IPR018389">
    <property type="entry name" value="DctP_fam"/>
</dbReference>
<feature type="signal peptide" evidence="2">
    <location>
        <begin position="1"/>
        <end position="18"/>
    </location>
</feature>
<dbReference type="PANTHER" id="PTHR33376:SF18">
    <property type="entry name" value="2,3-DIKETO-L-GULONATE-BINDING PERIPLASMIC PROTEIN YIAO"/>
    <property type="match status" value="1"/>
</dbReference>